<sequence>MDATVSKLLDMINVAVSSLQSNNIVEGCKQLNAAIIFANKMLKINEDKQHTDQYKKVIDIRDLAVQKYNKYNPNAPINQQQFNSTPNHQLNTTNNHQLNTTNTQQSNQTLNPPSSPLNSITSAPQLSPLLSQLTLQEQTKTAFMNSLISPQLRPDLFTGNRKPPQSILLFGPSGTGKTMVTKAAANEAKLSLVNIAPSAVMSKFVGESEQQLKAIFQYCQQFKCIAFFDEIDSMLCKRGEDSESARRVKTEFLQLTDGAQAKHGFLLVGATNRPQDLDDAVKRRFQERIYLGLPTSKERYSVIKENAKHDENSLTNNDFTKLALLTERYSYSDLKQLAQKAALNTLKGKDLMKLKTAPKVCLDNYIEALKEVKPSNTEKDVKDLELWAKSQ</sequence>
<dbReference type="InterPro" id="IPR003959">
    <property type="entry name" value="ATPase_AAA_core"/>
</dbReference>
<dbReference type="Pfam" id="PF00004">
    <property type="entry name" value="AAA"/>
    <property type="match status" value="1"/>
</dbReference>
<feature type="compositionally biased region" description="Polar residues" evidence="1">
    <location>
        <begin position="74"/>
        <end position="84"/>
    </location>
</feature>
<dbReference type="GO" id="GO:0005524">
    <property type="term" value="F:ATP binding"/>
    <property type="evidence" value="ECO:0007669"/>
    <property type="project" value="InterPro"/>
</dbReference>
<dbReference type="Proteomes" id="UP001642409">
    <property type="component" value="Unassembled WGS sequence"/>
</dbReference>
<name>A0AA86UKT4_9EUKA</name>
<dbReference type="Gene3D" id="1.10.8.60">
    <property type="match status" value="1"/>
</dbReference>
<proteinExistence type="predicted"/>
<dbReference type="SUPFAM" id="SSF52540">
    <property type="entry name" value="P-loop containing nucleoside triphosphate hydrolases"/>
    <property type="match status" value="1"/>
</dbReference>
<dbReference type="InterPro" id="IPR003593">
    <property type="entry name" value="AAA+_ATPase"/>
</dbReference>
<dbReference type="PANTHER" id="PTHR23074:SF83">
    <property type="entry name" value="VACUOLAR PROTEIN SORTING-ASSOCIATED PROTEIN 4A"/>
    <property type="match status" value="1"/>
</dbReference>
<dbReference type="InterPro" id="IPR050304">
    <property type="entry name" value="MT-severing_AAA_ATPase"/>
</dbReference>
<reference evidence="3" key="1">
    <citation type="submission" date="2023-06" db="EMBL/GenBank/DDBJ databases">
        <authorList>
            <person name="Kurt Z."/>
        </authorList>
    </citation>
    <scope>NUCLEOTIDE SEQUENCE</scope>
</reference>
<evidence type="ECO:0000313" key="3">
    <source>
        <dbReference type="EMBL" id="CAI9955376.1"/>
    </source>
</evidence>
<evidence type="ECO:0000313" key="4">
    <source>
        <dbReference type="EMBL" id="CAL5979059.1"/>
    </source>
</evidence>
<dbReference type="EMBL" id="CAXDID020000010">
    <property type="protein sequence ID" value="CAL5979059.1"/>
    <property type="molecule type" value="Genomic_DNA"/>
</dbReference>
<evidence type="ECO:0000256" key="1">
    <source>
        <dbReference type="SAM" id="MobiDB-lite"/>
    </source>
</evidence>
<dbReference type="AlphaFoldDB" id="A0AA86UKT4"/>
<dbReference type="PANTHER" id="PTHR23074">
    <property type="entry name" value="AAA DOMAIN-CONTAINING"/>
    <property type="match status" value="1"/>
</dbReference>
<feature type="domain" description="AAA+ ATPase" evidence="2">
    <location>
        <begin position="163"/>
        <end position="295"/>
    </location>
</feature>
<comment type="caution">
    <text evidence="3">The sequence shown here is derived from an EMBL/GenBank/DDBJ whole genome shotgun (WGS) entry which is preliminary data.</text>
</comment>
<gene>
    <name evidence="3" type="ORF">HINF_LOCUS43021</name>
    <name evidence="4" type="ORF">HINF_LOCUS5206</name>
</gene>
<dbReference type="InterPro" id="IPR027417">
    <property type="entry name" value="P-loop_NTPase"/>
</dbReference>
<feature type="region of interest" description="Disordered" evidence="1">
    <location>
        <begin position="74"/>
        <end position="116"/>
    </location>
</feature>
<evidence type="ECO:0000313" key="5">
    <source>
        <dbReference type="Proteomes" id="UP001642409"/>
    </source>
</evidence>
<dbReference type="SMART" id="SM00382">
    <property type="entry name" value="AAA"/>
    <property type="match status" value="1"/>
</dbReference>
<dbReference type="Gene3D" id="3.40.50.300">
    <property type="entry name" value="P-loop containing nucleotide triphosphate hydrolases"/>
    <property type="match status" value="1"/>
</dbReference>
<organism evidence="3">
    <name type="scientific">Hexamita inflata</name>
    <dbReference type="NCBI Taxonomy" id="28002"/>
    <lineage>
        <taxon>Eukaryota</taxon>
        <taxon>Metamonada</taxon>
        <taxon>Diplomonadida</taxon>
        <taxon>Hexamitidae</taxon>
        <taxon>Hexamitinae</taxon>
        <taxon>Hexamita</taxon>
    </lineage>
</organism>
<accession>A0AA86UKT4</accession>
<protein>
    <submittedName>
        <fullName evidence="3">Vacuolar protein sorting 4b</fullName>
    </submittedName>
    <submittedName>
        <fullName evidence="4">Vacuolar_protein sorting 4b</fullName>
    </submittedName>
</protein>
<feature type="compositionally biased region" description="Low complexity" evidence="1">
    <location>
        <begin position="85"/>
        <end position="112"/>
    </location>
</feature>
<evidence type="ECO:0000259" key="2">
    <source>
        <dbReference type="SMART" id="SM00382"/>
    </source>
</evidence>
<dbReference type="EMBL" id="CATOUU010000865">
    <property type="protein sequence ID" value="CAI9955376.1"/>
    <property type="molecule type" value="Genomic_DNA"/>
</dbReference>
<reference evidence="4 5" key="2">
    <citation type="submission" date="2024-07" db="EMBL/GenBank/DDBJ databases">
        <authorList>
            <person name="Akdeniz Z."/>
        </authorList>
    </citation>
    <scope>NUCLEOTIDE SEQUENCE [LARGE SCALE GENOMIC DNA]</scope>
</reference>
<dbReference type="GO" id="GO:0016887">
    <property type="term" value="F:ATP hydrolysis activity"/>
    <property type="evidence" value="ECO:0007669"/>
    <property type="project" value="InterPro"/>
</dbReference>
<keyword evidence="5" id="KW-1185">Reference proteome</keyword>